<proteinExistence type="predicted"/>
<dbReference type="AlphaFoldDB" id="A0A9X2HSS4"/>
<protein>
    <recommendedName>
        <fullName evidence="3">Sulfotransferase family protein</fullName>
    </recommendedName>
</protein>
<sequence length="243" mass="28158">MRQVIFHYHLFKNAGTSLDSQLKKNVKRGEWLTDEFPGPLKPNRAGVKRWLESEPRARVFSSHSAYLPEPDIADVKVLPVIFIRHPIDRIASIHAFEKKQGTDNFGSVLARHTNLQGYIESRLALPKDRLCRNFHSQRFGFRYDPEVGTELFRAQKAVAELPFVGVVDRFEESLVRLQEWLREEGFPGMRLVAVRKNVSRDLDRSLAERLDEIKREIGSDTYKKLLKANEEDLQLYEQASAKL</sequence>
<dbReference type="InterPro" id="IPR027417">
    <property type="entry name" value="P-loop_NTPase"/>
</dbReference>
<evidence type="ECO:0000313" key="1">
    <source>
        <dbReference type="EMBL" id="MCP8897873.1"/>
    </source>
</evidence>
<accession>A0A9X2HSS4</accession>
<reference evidence="1" key="2">
    <citation type="submission" date="2023-01" db="EMBL/GenBank/DDBJ databases">
        <title>Gilvimarinus xylanilyticus HB14 isolated from Caulerpa lentillifera aquaculture base in Hainan, China.</title>
        <authorList>
            <person name="Zhang Y.-J."/>
        </authorList>
    </citation>
    <scope>NUCLEOTIDE SEQUENCE</scope>
    <source>
        <strain evidence="1">HB14</strain>
    </source>
</reference>
<gene>
    <name evidence="1" type="ORF">M6D89_01020</name>
</gene>
<dbReference type="Gene3D" id="3.40.50.300">
    <property type="entry name" value="P-loop containing nucleotide triphosphate hydrolases"/>
    <property type="match status" value="1"/>
</dbReference>
<reference evidence="1" key="1">
    <citation type="submission" date="2022-05" db="EMBL/GenBank/DDBJ databases">
        <authorList>
            <person name="Sun H.-N."/>
        </authorList>
    </citation>
    <scope>NUCLEOTIDE SEQUENCE</scope>
    <source>
        <strain evidence="1">HB14</strain>
    </source>
</reference>
<dbReference type="RefSeq" id="WP_253966170.1">
    <property type="nucleotide sequence ID" value="NZ_JAMFTH010000001.1"/>
</dbReference>
<keyword evidence="2" id="KW-1185">Reference proteome</keyword>
<comment type="caution">
    <text evidence="1">The sequence shown here is derived from an EMBL/GenBank/DDBJ whole genome shotgun (WGS) entry which is preliminary data.</text>
</comment>
<dbReference type="EMBL" id="JAMFTH010000001">
    <property type="protein sequence ID" value="MCP8897873.1"/>
    <property type="molecule type" value="Genomic_DNA"/>
</dbReference>
<dbReference type="Proteomes" id="UP001139319">
    <property type="component" value="Unassembled WGS sequence"/>
</dbReference>
<evidence type="ECO:0000313" key="2">
    <source>
        <dbReference type="Proteomes" id="UP001139319"/>
    </source>
</evidence>
<evidence type="ECO:0008006" key="3">
    <source>
        <dbReference type="Google" id="ProtNLM"/>
    </source>
</evidence>
<name>A0A9X2HSS4_9GAMM</name>
<organism evidence="1 2">
    <name type="scientific">Gilvimarinus xylanilyticus</name>
    <dbReference type="NCBI Taxonomy" id="2944139"/>
    <lineage>
        <taxon>Bacteria</taxon>
        <taxon>Pseudomonadati</taxon>
        <taxon>Pseudomonadota</taxon>
        <taxon>Gammaproteobacteria</taxon>
        <taxon>Cellvibrionales</taxon>
        <taxon>Cellvibrionaceae</taxon>
        <taxon>Gilvimarinus</taxon>
    </lineage>
</organism>